<keyword evidence="11" id="KW-1185">Reference proteome</keyword>
<gene>
    <name evidence="10" type="ORF">ACFSKU_18415</name>
</gene>
<dbReference type="InterPro" id="IPR012910">
    <property type="entry name" value="Plug_dom"/>
</dbReference>
<evidence type="ECO:0000259" key="9">
    <source>
        <dbReference type="Pfam" id="PF07715"/>
    </source>
</evidence>
<protein>
    <submittedName>
        <fullName evidence="10">SusC/RagA family TonB-linked outer membrane protein</fullName>
    </submittedName>
</protein>
<evidence type="ECO:0000313" key="10">
    <source>
        <dbReference type="EMBL" id="MFD2068871.1"/>
    </source>
</evidence>
<proteinExistence type="inferred from homology"/>
<dbReference type="Gene3D" id="2.60.40.1120">
    <property type="entry name" value="Carboxypeptidase-like, regulatory domain"/>
    <property type="match status" value="1"/>
</dbReference>
<dbReference type="InterPro" id="IPR023996">
    <property type="entry name" value="TonB-dep_OMP_SusC/RagA"/>
</dbReference>
<keyword evidence="5 7" id="KW-0472">Membrane</keyword>
<dbReference type="NCBIfam" id="TIGR04056">
    <property type="entry name" value="OMP_RagA_SusC"/>
    <property type="match status" value="1"/>
</dbReference>
<keyword evidence="2 7" id="KW-0813">Transport</keyword>
<dbReference type="InterPro" id="IPR039426">
    <property type="entry name" value="TonB-dep_rcpt-like"/>
</dbReference>
<sequence>MSVRLHIFRPILQGVCAVSMLGAMPAHAGGFSRISQSEAVQQAKIISGRVTDENGEPLPGASIVVVGSSVGTVSDVNGDFELAIPEEGSDMIAVTFIGYQRQEISIGDQTRLNIALVLDSSFLDELVVVGYGSQNRREITGAVSKVDPDDINSIPTANVEEMLDGRLPGVQVLSDNSPGGGVSIRVRGYGTINNNDPLYIIDGVPVSNGLNALNPADIETIQVLKDAASASIYGSRAANGVVVITTKKGKTDRAAIALDAYSGIQHAFNLPRMLSAQEYGDMLWQAARNDGGVPASDIYGNNPDNPVIPAWLNDEQTIPSADVDWVKEIFRPAVVQSYNLSVSKGDDKANHALSLGYFNEEGTIKYTGFERFSARFNSSYKIRDIITVGENFTTSLTRSVNVGTNSSLGSIVYNAFQFPSIVPVKDINGNYGGNPLNDISNPLGSLYRGKDNVRKRISAMGNVFAGVDLGDFSFKTNLGIDFQTYNYRGFSPVYDEILSQNNVNSLSTDNDFNYQLTWSNTLNYLKSFGRHNIDALVGQEAIQYYSEGFSASRQNFLYEDPNFRYLTYGADNQLNTGSATEWSLLSYFGRINYNFDQKYLLGFTLRRDGTSRLSQNKWGTFPAVSAGWRVSDESFFGTDGIVSSLMLRASWGQTGNQQVPSYSTVDSYYNNARYSDYAIDGSQGSVYQGLIQTRVPNPDLAWEVTQQTNAGFDLGLFSDKLALTADFYHKVTDDVLVYSPIPPTYGGTNDGTWINGGQMKNIGLDLAANYMGNAGGLAYNIGLNASTYRNELTKLNGISYLGIPASSLHSINFGQEITRSTVGQPIGAFFGYQADGPFQNMEEVTSHGIQPNAQPGDIRFRDVNGDGELNGDDRTYIGSPHPDLILGLNVDLHYKGFDLSMLFNGSIGNDIYNLTKYKTEFFNQASYNKSIAVLDAWTPENPDATVPRVSLDDPNNNIRPSSYYLEDGSYFKLYNMQLGYNIPKDKIAGLDLRVYLQATNLFTITGYSGMTPEIGLQNYSSSNRNLDIGVDRGIYPPSRTFTLGVNFKL</sequence>
<organism evidence="10 11">
    <name type="scientific">Pontibacter silvestris</name>
    <dbReference type="NCBI Taxonomy" id="2305183"/>
    <lineage>
        <taxon>Bacteria</taxon>
        <taxon>Pseudomonadati</taxon>
        <taxon>Bacteroidota</taxon>
        <taxon>Cytophagia</taxon>
        <taxon>Cytophagales</taxon>
        <taxon>Hymenobacteraceae</taxon>
        <taxon>Pontibacter</taxon>
    </lineage>
</organism>
<evidence type="ECO:0000256" key="8">
    <source>
        <dbReference type="SAM" id="SignalP"/>
    </source>
</evidence>
<dbReference type="Gene3D" id="2.170.130.10">
    <property type="entry name" value="TonB-dependent receptor, plug domain"/>
    <property type="match status" value="1"/>
</dbReference>
<dbReference type="SUPFAM" id="SSF49464">
    <property type="entry name" value="Carboxypeptidase regulatory domain-like"/>
    <property type="match status" value="1"/>
</dbReference>
<feature type="domain" description="TonB-dependent receptor plug" evidence="9">
    <location>
        <begin position="136"/>
        <end position="241"/>
    </location>
</feature>
<evidence type="ECO:0000256" key="4">
    <source>
        <dbReference type="ARBA" id="ARBA00022692"/>
    </source>
</evidence>
<dbReference type="InterPro" id="IPR023997">
    <property type="entry name" value="TonB-dep_OMP_SusC/RagA_CS"/>
</dbReference>
<evidence type="ECO:0000256" key="6">
    <source>
        <dbReference type="ARBA" id="ARBA00023237"/>
    </source>
</evidence>
<evidence type="ECO:0000256" key="1">
    <source>
        <dbReference type="ARBA" id="ARBA00004571"/>
    </source>
</evidence>
<keyword evidence="6 7" id="KW-0998">Cell outer membrane</keyword>
<dbReference type="InterPro" id="IPR036942">
    <property type="entry name" value="Beta-barrel_TonB_sf"/>
</dbReference>
<comment type="caution">
    <text evidence="10">The sequence shown here is derived from an EMBL/GenBank/DDBJ whole genome shotgun (WGS) entry which is preliminary data.</text>
</comment>
<feature type="signal peptide" evidence="8">
    <location>
        <begin position="1"/>
        <end position="28"/>
    </location>
</feature>
<evidence type="ECO:0000256" key="3">
    <source>
        <dbReference type="ARBA" id="ARBA00022452"/>
    </source>
</evidence>
<evidence type="ECO:0000313" key="11">
    <source>
        <dbReference type="Proteomes" id="UP001597369"/>
    </source>
</evidence>
<comment type="similarity">
    <text evidence="7">Belongs to the TonB-dependent receptor family.</text>
</comment>
<reference evidence="11" key="1">
    <citation type="journal article" date="2019" name="Int. J. Syst. Evol. Microbiol.">
        <title>The Global Catalogue of Microorganisms (GCM) 10K type strain sequencing project: providing services to taxonomists for standard genome sequencing and annotation.</title>
        <authorList>
            <consortium name="The Broad Institute Genomics Platform"/>
            <consortium name="The Broad Institute Genome Sequencing Center for Infectious Disease"/>
            <person name="Wu L."/>
            <person name="Ma J."/>
        </authorList>
    </citation>
    <scope>NUCLEOTIDE SEQUENCE [LARGE SCALE GENOMIC DNA]</scope>
    <source>
        <strain evidence="11">JCM 16545</strain>
    </source>
</reference>
<keyword evidence="8" id="KW-0732">Signal</keyword>
<accession>A0ABW4X415</accession>
<dbReference type="PROSITE" id="PS52016">
    <property type="entry name" value="TONB_DEPENDENT_REC_3"/>
    <property type="match status" value="1"/>
</dbReference>
<keyword evidence="3 7" id="KW-1134">Transmembrane beta strand</keyword>
<dbReference type="InterPro" id="IPR037066">
    <property type="entry name" value="Plug_dom_sf"/>
</dbReference>
<feature type="chain" id="PRO_5045615621" evidence="8">
    <location>
        <begin position="29"/>
        <end position="1049"/>
    </location>
</feature>
<keyword evidence="4 7" id="KW-0812">Transmembrane</keyword>
<evidence type="ECO:0000256" key="5">
    <source>
        <dbReference type="ARBA" id="ARBA00023136"/>
    </source>
</evidence>
<dbReference type="NCBIfam" id="TIGR04057">
    <property type="entry name" value="SusC_RagA_signa"/>
    <property type="match status" value="1"/>
</dbReference>
<dbReference type="Gene3D" id="2.40.170.20">
    <property type="entry name" value="TonB-dependent receptor, beta-barrel domain"/>
    <property type="match status" value="1"/>
</dbReference>
<dbReference type="EMBL" id="JBHUHV010000057">
    <property type="protein sequence ID" value="MFD2068871.1"/>
    <property type="molecule type" value="Genomic_DNA"/>
</dbReference>
<dbReference type="RefSeq" id="WP_229962831.1">
    <property type="nucleotide sequence ID" value="NZ_JAJJWI010000034.1"/>
</dbReference>
<dbReference type="Pfam" id="PF13715">
    <property type="entry name" value="CarbopepD_reg_2"/>
    <property type="match status" value="1"/>
</dbReference>
<evidence type="ECO:0000256" key="7">
    <source>
        <dbReference type="PROSITE-ProRule" id="PRU01360"/>
    </source>
</evidence>
<dbReference type="InterPro" id="IPR008969">
    <property type="entry name" value="CarboxyPept-like_regulatory"/>
</dbReference>
<comment type="subcellular location">
    <subcellularLocation>
        <location evidence="1 7">Cell outer membrane</location>
        <topology evidence="1 7">Multi-pass membrane protein</topology>
    </subcellularLocation>
</comment>
<evidence type="ECO:0000256" key="2">
    <source>
        <dbReference type="ARBA" id="ARBA00022448"/>
    </source>
</evidence>
<name>A0ABW4X415_9BACT</name>
<dbReference type="SUPFAM" id="SSF56935">
    <property type="entry name" value="Porins"/>
    <property type="match status" value="1"/>
</dbReference>
<dbReference type="Pfam" id="PF07715">
    <property type="entry name" value="Plug"/>
    <property type="match status" value="1"/>
</dbReference>
<dbReference type="Proteomes" id="UP001597369">
    <property type="component" value="Unassembled WGS sequence"/>
</dbReference>